<protein>
    <recommendedName>
        <fullName evidence="1">Retrotransposon gag domain-containing protein</fullName>
    </recommendedName>
</protein>
<feature type="domain" description="Retrotransposon gag" evidence="1">
    <location>
        <begin position="46"/>
        <end position="135"/>
    </location>
</feature>
<dbReference type="Pfam" id="PF03732">
    <property type="entry name" value="Retrotrans_gag"/>
    <property type="match status" value="1"/>
</dbReference>
<keyword evidence="3" id="KW-1185">Reference proteome</keyword>
<dbReference type="EMBL" id="ML212634">
    <property type="protein sequence ID" value="TFK78310.1"/>
    <property type="molecule type" value="Genomic_DNA"/>
</dbReference>
<name>A0A5C3NQT8_9APHY</name>
<dbReference type="AlphaFoldDB" id="A0A5C3NQT8"/>
<evidence type="ECO:0000259" key="1">
    <source>
        <dbReference type="Pfam" id="PF03732"/>
    </source>
</evidence>
<dbReference type="STRING" id="1314778.A0A5C3NQT8"/>
<evidence type="ECO:0000313" key="2">
    <source>
        <dbReference type="EMBL" id="TFK78310.1"/>
    </source>
</evidence>
<proteinExistence type="predicted"/>
<accession>A0A5C3NQT8</accession>
<dbReference type="InterPro" id="IPR005162">
    <property type="entry name" value="Retrotrans_gag_dom"/>
</dbReference>
<dbReference type="Proteomes" id="UP000308197">
    <property type="component" value="Unassembled WGS sequence"/>
</dbReference>
<sequence length="156" mass="18105">VLKPREPTQYDGSPDAQAFHKFVQEMTDYVDGYQLDSSRHAATVGHFLTGNAYKFYANTVAFSPKTWSLRDVFVELFNYCFPVDFRQQTKKQLRKARQGDRSVKDYVQELTGLFLMVGFVPEENRVEKLWYGLKPQIQAELWRAHLNPSTSSWSAV</sequence>
<organism evidence="2 3">
    <name type="scientific">Polyporus arcularius HHB13444</name>
    <dbReference type="NCBI Taxonomy" id="1314778"/>
    <lineage>
        <taxon>Eukaryota</taxon>
        <taxon>Fungi</taxon>
        <taxon>Dikarya</taxon>
        <taxon>Basidiomycota</taxon>
        <taxon>Agaricomycotina</taxon>
        <taxon>Agaricomycetes</taxon>
        <taxon>Polyporales</taxon>
        <taxon>Polyporaceae</taxon>
        <taxon>Polyporus</taxon>
    </lineage>
</organism>
<feature type="non-terminal residue" evidence="2">
    <location>
        <position position="156"/>
    </location>
</feature>
<gene>
    <name evidence="2" type="ORF">K466DRAFT_448070</name>
</gene>
<evidence type="ECO:0000313" key="3">
    <source>
        <dbReference type="Proteomes" id="UP000308197"/>
    </source>
</evidence>
<feature type="non-terminal residue" evidence="2">
    <location>
        <position position="1"/>
    </location>
</feature>
<reference evidence="2 3" key="1">
    <citation type="journal article" date="2019" name="Nat. Ecol. Evol.">
        <title>Megaphylogeny resolves global patterns of mushroom evolution.</title>
        <authorList>
            <person name="Varga T."/>
            <person name="Krizsan K."/>
            <person name="Foldi C."/>
            <person name="Dima B."/>
            <person name="Sanchez-Garcia M."/>
            <person name="Sanchez-Ramirez S."/>
            <person name="Szollosi G.J."/>
            <person name="Szarkandi J.G."/>
            <person name="Papp V."/>
            <person name="Albert L."/>
            <person name="Andreopoulos W."/>
            <person name="Angelini C."/>
            <person name="Antonin V."/>
            <person name="Barry K.W."/>
            <person name="Bougher N.L."/>
            <person name="Buchanan P."/>
            <person name="Buyck B."/>
            <person name="Bense V."/>
            <person name="Catcheside P."/>
            <person name="Chovatia M."/>
            <person name="Cooper J."/>
            <person name="Damon W."/>
            <person name="Desjardin D."/>
            <person name="Finy P."/>
            <person name="Geml J."/>
            <person name="Haridas S."/>
            <person name="Hughes K."/>
            <person name="Justo A."/>
            <person name="Karasinski D."/>
            <person name="Kautmanova I."/>
            <person name="Kiss B."/>
            <person name="Kocsube S."/>
            <person name="Kotiranta H."/>
            <person name="LaButti K.M."/>
            <person name="Lechner B.E."/>
            <person name="Liimatainen K."/>
            <person name="Lipzen A."/>
            <person name="Lukacs Z."/>
            <person name="Mihaltcheva S."/>
            <person name="Morgado L.N."/>
            <person name="Niskanen T."/>
            <person name="Noordeloos M.E."/>
            <person name="Ohm R.A."/>
            <person name="Ortiz-Santana B."/>
            <person name="Ovrebo C."/>
            <person name="Racz N."/>
            <person name="Riley R."/>
            <person name="Savchenko A."/>
            <person name="Shiryaev A."/>
            <person name="Soop K."/>
            <person name="Spirin V."/>
            <person name="Szebenyi C."/>
            <person name="Tomsovsky M."/>
            <person name="Tulloss R.E."/>
            <person name="Uehling J."/>
            <person name="Grigoriev I.V."/>
            <person name="Vagvolgyi C."/>
            <person name="Papp T."/>
            <person name="Martin F.M."/>
            <person name="Miettinen O."/>
            <person name="Hibbett D.S."/>
            <person name="Nagy L.G."/>
        </authorList>
    </citation>
    <scope>NUCLEOTIDE SEQUENCE [LARGE SCALE GENOMIC DNA]</scope>
    <source>
        <strain evidence="2 3">HHB13444</strain>
    </source>
</reference>
<dbReference type="InParanoid" id="A0A5C3NQT8"/>